<name>A0ABM1RXD0_LIMPO</name>
<evidence type="ECO:0000313" key="3">
    <source>
        <dbReference type="RefSeq" id="XP_022236035.1"/>
    </source>
</evidence>
<dbReference type="GeneID" id="106476462"/>
<keyword evidence="2" id="KW-1185">Reference proteome</keyword>
<feature type="transmembrane region" description="Helical" evidence="1">
    <location>
        <begin position="76"/>
        <end position="96"/>
    </location>
</feature>
<sequence length="205" mass="22735">MTAEVEPTLWCGYIIIINKLERSSKALSYFASSRVCPQVLGTDGYDRIALSNTEHSSQMYRSENFAFKEKIQFGIVLTRVIVVIITHIIASIAAGLSSLDLRFCALPVDGSEPKKIQENDGIKPGSARNSTRQTMQLPEARIHVQEAPGTGEELTVVTLPVQEGFVYAVPEDQYVIRRLEGTYVAPSTNPYLASFFPSYTKINVE</sequence>
<dbReference type="Proteomes" id="UP000694941">
    <property type="component" value="Unplaced"/>
</dbReference>
<keyword evidence="1" id="KW-1133">Transmembrane helix</keyword>
<evidence type="ECO:0000313" key="2">
    <source>
        <dbReference type="Proteomes" id="UP000694941"/>
    </source>
</evidence>
<organism evidence="2 3">
    <name type="scientific">Limulus polyphemus</name>
    <name type="common">Atlantic horseshoe crab</name>
    <dbReference type="NCBI Taxonomy" id="6850"/>
    <lineage>
        <taxon>Eukaryota</taxon>
        <taxon>Metazoa</taxon>
        <taxon>Ecdysozoa</taxon>
        <taxon>Arthropoda</taxon>
        <taxon>Chelicerata</taxon>
        <taxon>Merostomata</taxon>
        <taxon>Xiphosura</taxon>
        <taxon>Limulidae</taxon>
        <taxon>Limulus</taxon>
    </lineage>
</organism>
<keyword evidence="1" id="KW-0812">Transmembrane</keyword>
<protein>
    <submittedName>
        <fullName evidence="3">Uncharacterized protein LOC106476462</fullName>
    </submittedName>
</protein>
<dbReference type="RefSeq" id="XP_022236035.1">
    <property type="nucleotide sequence ID" value="XM_022380327.1"/>
</dbReference>
<evidence type="ECO:0000256" key="1">
    <source>
        <dbReference type="SAM" id="Phobius"/>
    </source>
</evidence>
<keyword evidence="1" id="KW-0472">Membrane</keyword>
<reference evidence="3" key="1">
    <citation type="submission" date="2025-08" db="UniProtKB">
        <authorList>
            <consortium name="RefSeq"/>
        </authorList>
    </citation>
    <scope>IDENTIFICATION</scope>
    <source>
        <tissue evidence="3">Muscle</tissue>
    </source>
</reference>
<proteinExistence type="predicted"/>
<gene>
    <name evidence="3" type="primary">LOC106476462</name>
</gene>
<accession>A0ABM1RXD0</accession>